<reference evidence="7" key="1">
    <citation type="submission" date="2019-05" db="EMBL/GenBank/DDBJ databases">
        <title>Annotation for the trematode Fasciolopsis buski.</title>
        <authorList>
            <person name="Choi Y.-J."/>
        </authorList>
    </citation>
    <scope>NUCLEOTIDE SEQUENCE</scope>
    <source>
        <strain evidence="7">HT</strain>
        <tissue evidence="7">Whole worm</tissue>
    </source>
</reference>
<dbReference type="OrthoDB" id="1773at2759"/>
<evidence type="ECO:0000256" key="4">
    <source>
        <dbReference type="PIRSR" id="PIRSR015582-1"/>
    </source>
</evidence>
<keyword evidence="7" id="KW-0456">Lyase</keyword>
<evidence type="ECO:0000256" key="3">
    <source>
        <dbReference type="ARBA" id="ARBA00022842"/>
    </source>
</evidence>
<dbReference type="AlphaFoldDB" id="A0A8E0VPP0"/>
<dbReference type="Pfam" id="PF03328">
    <property type="entry name" value="HpcH_HpaI"/>
    <property type="match status" value="1"/>
</dbReference>
<name>A0A8E0VPP0_9TREM</name>
<dbReference type="PANTHER" id="PTHR11105">
    <property type="entry name" value="CITRATE LYASE SUBUNIT BETA-RELATED"/>
    <property type="match status" value="1"/>
</dbReference>
<evidence type="ECO:0000313" key="7">
    <source>
        <dbReference type="EMBL" id="KAA0200738.1"/>
    </source>
</evidence>
<accession>A0A8E0VPP0</accession>
<organism evidence="7 8">
    <name type="scientific">Fasciolopsis buskii</name>
    <dbReference type="NCBI Taxonomy" id="27845"/>
    <lineage>
        <taxon>Eukaryota</taxon>
        <taxon>Metazoa</taxon>
        <taxon>Spiralia</taxon>
        <taxon>Lophotrochozoa</taxon>
        <taxon>Platyhelminthes</taxon>
        <taxon>Trematoda</taxon>
        <taxon>Digenea</taxon>
        <taxon>Plagiorchiida</taxon>
        <taxon>Echinostomata</taxon>
        <taxon>Echinostomatoidea</taxon>
        <taxon>Fasciolidae</taxon>
        <taxon>Fasciolopsis</taxon>
    </lineage>
</organism>
<keyword evidence="2 5" id="KW-0479">Metal-binding</keyword>
<evidence type="ECO:0000259" key="6">
    <source>
        <dbReference type="Pfam" id="PF03328"/>
    </source>
</evidence>
<dbReference type="GO" id="GO:0047777">
    <property type="term" value="F:(S)-citramalyl-CoA lyase activity"/>
    <property type="evidence" value="ECO:0007669"/>
    <property type="project" value="TreeGrafter"/>
</dbReference>
<comment type="cofactor">
    <cofactor evidence="1">
        <name>Mg(2+)</name>
        <dbReference type="ChEBI" id="CHEBI:18420"/>
    </cofactor>
</comment>
<feature type="binding site" evidence="5">
    <location>
        <position position="200"/>
    </location>
    <ligand>
        <name>Mg(2+)</name>
        <dbReference type="ChEBI" id="CHEBI:18420"/>
    </ligand>
</feature>
<dbReference type="Gene3D" id="3.20.20.60">
    <property type="entry name" value="Phosphoenolpyruvate-binding domains"/>
    <property type="match status" value="1"/>
</dbReference>
<dbReference type="Proteomes" id="UP000728185">
    <property type="component" value="Unassembled WGS sequence"/>
</dbReference>
<feature type="binding site" evidence="5">
    <location>
        <position position="231"/>
    </location>
    <ligand>
        <name>Mg(2+)</name>
        <dbReference type="ChEBI" id="CHEBI:18420"/>
    </ligand>
</feature>
<feature type="binding site" evidence="4">
    <location>
        <position position="126"/>
    </location>
    <ligand>
        <name>substrate</name>
    </ligand>
</feature>
<evidence type="ECO:0000256" key="1">
    <source>
        <dbReference type="ARBA" id="ARBA00001946"/>
    </source>
</evidence>
<dbReference type="SUPFAM" id="SSF51621">
    <property type="entry name" value="Phosphoenolpyruvate/pyruvate domain"/>
    <property type="match status" value="1"/>
</dbReference>
<keyword evidence="8" id="KW-1185">Reference proteome</keyword>
<dbReference type="InterPro" id="IPR005000">
    <property type="entry name" value="Aldolase/citrate-lyase_domain"/>
</dbReference>
<evidence type="ECO:0000256" key="2">
    <source>
        <dbReference type="ARBA" id="ARBA00022723"/>
    </source>
</evidence>
<protein>
    <submittedName>
        <fullName evidence="7">Citrate lyase subunit beta protein mitochondrial</fullName>
    </submittedName>
</protein>
<dbReference type="InterPro" id="IPR040186">
    <property type="entry name" value="Citramalyl-CoA_lyase"/>
</dbReference>
<dbReference type="GO" id="GO:0106064">
    <property type="term" value="P:regulation of cobalamin metabolic process"/>
    <property type="evidence" value="ECO:0007669"/>
    <property type="project" value="TreeGrafter"/>
</dbReference>
<sequence>MLRSFGPALLRSALRLIHPRAWASYSSSSSAAQAHPLVSGHLWRSFFYVPGNKIKMIQKIAQLPAKLPGTEYGTHIPDLVVLDCEDAVGLDQKDEARHTVCNSLKSENGGLFRQLREDLKRLLIVRINSVDTDMAKRDLDAVLDASFEVMNNKGGYWPGPDLLCLPKVESIDELTWLSETISQRTGQSNLLKLGLVAMIESCSAVIHLPTICEKATRLSIPLVGVVFGSDDYCVTLGVERSPTNAELSHPRHFVPVVAKSFGLAAIDMVDIDFKDNAKLQANCELGAQFGFDGKQTIHPAQLPVVNRAFAPSQSREEWATALLEAAKAHHSSGQAVGANAFAFRGRMIDRPTLRQAEHIVSLTKLVKLRTEAQ</sequence>
<dbReference type="PIRSF" id="PIRSF015582">
    <property type="entry name" value="Cit_lyase_B"/>
    <property type="match status" value="1"/>
</dbReference>
<evidence type="ECO:0000313" key="8">
    <source>
        <dbReference type="Proteomes" id="UP000728185"/>
    </source>
</evidence>
<dbReference type="PANTHER" id="PTHR11105:SF0">
    <property type="entry name" value="CITRAMALYL-COA LYASE, MITOCHONDRIAL"/>
    <property type="match status" value="1"/>
</dbReference>
<proteinExistence type="predicted"/>
<feature type="binding site" evidence="4">
    <location>
        <position position="200"/>
    </location>
    <ligand>
        <name>substrate</name>
    </ligand>
</feature>
<gene>
    <name evidence="7" type="ORF">FBUS_08948</name>
</gene>
<dbReference type="InterPro" id="IPR011206">
    <property type="entry name" value="Citrate_lyase_beta/mcl1/mcl2"/>
</dbReference>
<keyword evidence="3 5" id="KW-0460">Magnesium</keyword>
<dbReference type="EMBL" id="LUCM01000320">
    <property type="protein sequence ID" value="KAA0200738.1"/>
    <property type="molecule type" value="Genomic_DNA"/>
</dbReference>
<dbReference type="InterPro" id="IPR015813">
    <property type="entry name" value="Pyrv/PenolPyrv_kinase-like_dom"/>
</dbReference>
<dbReference type="InterPro" id="IPR040442">
    <property type="entry name" value="Pyrv_kinase-like_dom_sf"/>
</dbReference>
<dbReference type="GO" id="GO:0046872">
    <property type="term" value="F:metal ion binding"/>
    <property type="evidence" value="ECO:0007669"/>
    <property type="project" value="UniProtKB-KW"/>
</dbReference>
<comment type="caution">
    <text evidence="7">The sequence shown here is derived from an EMBL/GenBank/DDBJ whole genome shotgun (WGS) entry which is preliminary data.</text>
</comment>
<feature type="domain" description="HpcH/HpaI aldolase/citrate lyase" evidence="6">
    <location>
        <begin position="45"/>
        <end position="299"/>
    </location>
</feature>
<evidence type="ECO:0000256" key="5">
    <source>
        <dbReference type="PIRSR" id="PIRSR015582-2"/>
    </source>
</evidence>